<keyword evidence="1" id="KW-0472">Membrane</keyword>
<evidence type="ECO:0000313" key="2">
    <source>
        <dbReference type="EMBL" id="MXV64085.1"/>
    </source>
</evidence>
<feature type="transmembrane region" description="Helical" evidence="1">
    <location>
        <begin position="69"/>
        <end position="96"/>
    </location>
</feature>
<proteinExistence type="predicted"/>
<evidence type="ECO:0008006" key="4">
    <source>
        <dbReference type="Google" id="ProtNLM"/>
    </source>
</evidence>
<sequence>MADHSSATDRERPTASPWPVLIALGLALSEVGIVVDLFPIAVAGLVLFAVSVTGILAESRHIANPQSLATGFGLAFVLLGSVLYVLGTGSLSVAAADDLTGLASRGLAIAVAGVVTIAGTAIKRYRQG</sequence>
<feature type="transmembrane region" description="Helical" evidence="1">
    <location>
        <begin position="37"/>
        <end position="57"/>
    </location>
</feature>
<dbReference type="AlphaFoldDB" id="A0A6B0VRW1"/>
<name>A0A6B0VRW1_9EURY</name>
<comment type="caution">
    <text evidence="2">The sequence shown here is derived from an EMBL/GenBank/DDBJ whole genome shotgun (WGS) entry which is preliminary data.</text>
</comment>
<keyword evidence="1" id="KW-1133">Transmembrane helix</keyword>
<dbReference type="RefSeq" id="WP_160067055.1">
    <property type="nucleotide sequence ID" value="NZ_WUYX01000069.1"/>
</dbReference>
<keyword evidence="3" id="KW-1185">Reference proteome</keyword>
<dbReference type="Pfam" id="PF24396">
    <property type="entry name" value="DUF7541"/>
    <property type="match status" value="1"/>
</dbReference>
<keyword evidence="1" id="KW-0812">Transmembrane</keyword>
<evidence type="ECO:0000313" key="3">
    <source>
        <dbReference type="Proteomes" id="UP000434101"/>
    </source>
</evidence>
<evidence type="ECO:0000256" key="1">
    <source>
        <dbReference type="SAM" id="Phobius"/>
    </source>
</evidence>
<protein>
    <recommendedName>
        <fullName evidence="4">Cox cluster protein</fullName>
    </recommendedName>
</protein>
<dbReference type="OrthoDB" id="206484at2157"/>
<accession>A0A6B0VRW1</accession>
<dbReference type="EMBL" id="WUYX01000069">
    <property type="protein sequence ID" value="MXV64085.1"/>
    <property type="molecule type" value="Genomic_DNA"/>
</dbReference>
<feature type="transmembrane region" description="Helical" evidence="1">
    <location>
        <begin position="102"/>
        <end position="122"/>
    </location>
</feature>
<gene>
    <name evidence="2" type="ORF">GS429_18845</name>
</gene>
<organism evidence="2 3">
    <name type="scientific">Natronorubrum halalkaliphilum</name>
    <dbReference type="NCBI Taxonomy" id="2691917"/>
    <lineage>
        <taxon>Archaea</taxon>
        <taxon>Methanobacteriati</taxon>
        <taxon>Methanobacteriota</taxon>
        <taxon>Stenosarchaea group</taxon>
        <taxon>Halobacteria</taxon>
        <taxon>Halobacteriales</taxon>
        <taxon>Natrialbaceae</taxon>
        <taxon>Natronorubrum</taxon>
    </lineage>
</organism>
<reference evidence="2 3" key="1">
    <citation type="submission" date="2020-01" db="EMBL/GenBank/DDBJ databases">
        <title>Natronorubrum sp. JWXQ-INN 674 isolated from Inner Mongolia Autonomous Region of China.</title>
        <authorList>
            <person name="Xue Q."/>
        </authorList>
    </citation>
    <scope>NUCLEOTIDE SEQUENCE [LARGE SCALE GENOMIC DNA]</scope>
    <source>
        <strain evidence="2 3">JWXQ-INN-674</strain>
    </source>
</reference>
<dbReference type="InterPro" id="IPR055963">
    <property type="entry name" value="DUF7541"/>
</dbReference>
<dbReference type="Proteomes" id="UP000434101">
    <property type="component" value="Unassembled WGS sequence"/>
</dbReference>